<accession>A0A7J3MZC6</accession>
<sequence length="239" mass="27393">MNSLIAHSIIKIGKDLKNVILIGVPIMSGFLVVVEHLEPCLNRWILAEYEFVAKIYGSRVIFTNIKNKEHYRILSRYAKVYNISITDMLKDCDHVIVLDPEADKELEPEELASIEYVILGGIMGNHPPRKRTKLYITNRLPHSRARNLGKLQYTISGATYVLRQIELGKKVRDIKFIYGLNVKKILGNNVEVDIHLPYAFPLDEYGNIVLPDDYLEIVTNHLIVHESRILTTTVKDNIC</sequence>
<dbReference type="InterPro" id="IPR007364">
    <property type="entry name" value="SFM1-like"/>
</dbReference>
<gene>
    <name evidence="1" type="ORF">ENT99_02020</name>
    <name evidence="2" type="ORF">ENU64_05470</name>
</gene>
<reference evidence="2" key="1">
    <citation type="journal article" date="2020" name="mSystems">
        <title>Genome- and Community-Level Interaction Insights into Carbon Utilization and Element Cycling Functions of Hydrothermarchaeota in Hydrothermal Sediment.</title>
        <authorList>
            <person name="Zhou Z."/>
            <person name="Liu Y."/>
            <person name="Xu W."/>
            <person name="Pan J."/>
            <person name="Luo Z.H."/>
            <person name="Li M."/>
        </authorList>
    </citation>
    <scope>NUCLEOTIDE SEQUENCE [LARGE SCALE GENOMIC DNA]</scope>
    <source>
        <strain evidence="1">SpSt-629</strain>
        <strain evidence="2">SpSt-688</strain>
    </source>
</reference>
<comment type="caution">
    <text evidence="2">The sequence shown here is derived from an EMBL/GenBank/DDBJ whole genome shotgun (WGS) entry which is preliminary data.</text>
</comment>
<dbReference type="Pfam" id="PF04252">
    <property type="entry name" value="SFM1-like"/>
    <property type="match status" value="1"/>
</dbReference>
<protein>
    <submittedName>
        <fullName evidence="2">Uncharacterized protein</fullName>
    </submittedName>
</protein>
<dbReference type="CDD" id="cd18090">
    <property type="entry name" value="Arginine_MT_Sfm1"/>
    <property type="match status" value="1"/>
</dbReference>
<evidence type="ECO:0000313" key="1">
    <source>
        <dbReference type="EMBL" id="HFQ78466.1"/>
    </source>
</evidence>
<organism evidence="2">
    <name type="scientific">Ignisphaera aggregans</name>
    <dbReference type="NCBI Taxonomy" id="334771"/>
    <lineage>
        <taxon>Archaea</taxon>
        <taxon>Thermoproteota</taxon>
        <taxon>Thermoprotei</taxon>
        <taxon>Desulfurococcales</taxon>
        <taxon>Desulfurococcaceae</taxon>
        <taxon>Ignisphaera</taxon>
    </lineage>
</organism>
<proteinExistence type="predicted"/>
<dbReference type="AlphaFoldDB" id="A0A7J3MZC6"/>
<name>A0A7J3MZC6_9CREN</name>
<dbReference type="GO" id="GO:0035241">
    <property type="term" value="F:protein-arginine omega-N monomethyltransferase activity"/>
    <property type="evidence" value="ECO:0007669"/>
    <property type="project" value="TreeGrafter"/>
</dbReference>
<dbReference type="EMBL" id="DTAU01000044">
    <property type="protein sequence ID" value="HFQ78466.1"/>
    <property type="molecule type" value="Genomic_DNA"/>
</dbReference>
<dbReference type="PANTHER" id="PTHR35517">
    <property type="entry name" value="PROTEIN ARGININE N-METHYLTRANSFERASE SFM1"/>
    <property type="match status" value="1"/>
</dbReference>
<dbReference type="EMBL" id="DTDH01000159">
    <property type="protein sequence ID" value="HGT98861.1"/>
    <property type="molecule type" value="Genomic_DNA"/>
</dbReference>
<evidence type="ECO:0000313" key="2">
    <source>
        <dbReference type="EMBL" id="HGT98861.1"/>
    </source>
</evidence>
<dbReference type="PANTHER" id="PTHR35517:SF1">
    <property type="entry name" value="PROTEIN ARGININE N-METHYLTRANSFERASE SFM1"/>
    <property type="match status" value="1"/>
</dbReference>